<reference evidence="7" key="1">
    <citation type="submission" date="2017-01" db="EMBL/GenBank/DDBJ databases">
        <authorList>
            <person name="Varghese N."/>
            <person name="Submissions S."/>
        </authorList>
    </citation>
    <scope>NUCLEOTIDE SEQUENCE [LARGE SCALE GENOMIC DNA]</scope>
    <source>
        <strain evidence="7">ATCC 51758</strain>
    </source>
</reference>
<dbReference type="Pfam" id="PF04191">
    <property type="entry name" value="PEMT"/>
    <property type="match status" value="1"/>
</dbReference>
<gene>
    <name evidence="6" type="ORF">SAMN05421829_102135</name>
</gene>
<proteinExistence type="predicted"/>
<evidence type="ECO:0000256" key="2">
    <source>
        <dbReference type="ARBA" id="ARBA00022692"/>
    </source>
</evidence>
<dbReference type="InterPro" id="IPR007318">
    <property type="entry name" value="Phopholipid_MeTrfase"/>
</dbReference>
<keyword evidence="6" id="KW-0808">Transferase</keyword>
<dbReference type="GO" id="GO:0012505">
    <property type="term" value="C:endomembrane system"/>
    <property type="evidence" value="ECO:0007669"/>
    <property type="project" value="UniProtKB-SubCell"/>
</dbReference>
<feature type="transmembrane region" description="Helical" evidence="5">
    <location>
        <begin position="100"/>
        <end position="122"/>
    </location>
</feature>
<dbReference type="RefSeq" id="WP_076600661.1">
    <property type="nucleotide sequence ID" value="NZ_FTMD01000002.1"/>
</dbReference>
<dbReference type="Gene3D" id="1.20.120.1630">
    <property type="match status" value="1"/>
</dbReference>
<keyword evidence="3 5" id="KW-1133">Transmembrane helix</keyword>
<name>A0A1N6PNX3_9RHOO</name>
<feature type="transmembrane region" description="Helical" evidence="5">
    <location>
        <begin position="134"/>
        <end position="153"/>
    </location>
</feature>
<sequence>MSLPIANLPLMLTGTAGLLWLSRKPLRNPGSHGFYRFFAWETILALTVLNREPVGDQLISETLLQLSLLPLLFGFIALRRQGKRDTARREDSSLYGWEKTTALITGGIFGLIRHPMYSALLALDWGMFFRAANWPAFALALFGSACVLLTALADEKECIAYFGQAYVDYMRGTRRFIPWLF</sequence>
<dbReference type="EMBL" id="FTMD01000002">
    <property type="protein sequence ID" value="SIQ06108.1"/>
    <property type="molecule type" value="Genomic_DNA"/>
</dbReference>
<feature type="transmembrane region" description="Helical" evidence="5">
    <location>
        <begin position="6"/>
        <end position="22"/>
    </location>
</feature>
<evidence type="ECO:0000256" key="1">
    <source>
        <dbReference type="ARBA" id="ARBA00004127"/>
    </source>
</evidence>
<dbReference type="Proteomes" id="UP000186819">
    <property type="component" value="Unassembled WGS sequence"/>
</dbReference>
<organism evidence="6 7">
    <name type="scientific">Aromatoleum tolulyticum</name>
    <dbReference type="NCBI Taxonomy" id="34027"/>
    <lineage>
        <taxon>Bacteria</taxon>
        <taxon>Pseudomonadati</taxon>
        <taxon>Pseudomonadota</taxon>
        <taxon>Betaproteobacteria</taxon>
        <taxon>Rhodocyclales</taxon>
        <taxon>Rhodocyclaceae</taxon>
        <taxon>Aromatoleum</taxon>
    </lineage>
</organism>
<evidence type="ECO:0000256" key="5">
    <source>
        <dbReference type="SAM" id="Phobius"/>
    </source>
</evidence>
<dbReference type="OrthoDB" id="5293276at2"/>
<protein>
    <submittedName>
        <fullName evidence="6">Protein-S-isoprenylcysteine O-methyltransferase Ste14</fullName>
    </submittedName>
</protein>
<evidence type="ECO:0000256" key="3">
    <source>
        <dbReference type="ARBA" id="ARBA00022989"/>
    </source>
</evidence>
<dbReference type="AlphaFoldDB" id="A0A1N6PNX3"/>
<keyword evidence="4 5" id="KW-0472">Membrane</keyword>
<comment type="subcellular location">
    <subcellularLocation>
        <location evidence="1">Endomembrane system</location>
        <topology evidence="1">Multi-pass membrane protein</topology>
    </subcellularLocation>
</comment>
<dbReference type="GO" id="GO:0032259">
    <property type="term" value="P:methylation"/>
    <property type="evidence" value="ECO:0007669"/>
    <property type="project" value="UniProtKB-KW"/>
</dbReference>
<accession>A0A1N6PNX3</accession>
<evidence type="ECO:0000313" key="7">
    <source>
        <dbReference type="Proteomes" id="UP000186819"/>
    </source>
</evidence>
<keyword evidence="7" id="KW-1185">Reference proteome</keyword>
<keyword evidence="2 5" id="KW-0812">Transmembrane</keyword>
<evidence type="ECO:0000256" key="4">
    <source>
        <dbReference type="ARBA" id="ARBA00023136"/>
    </source>
</evidence>
<keyword evidence="6" id="KW-0489">Methyltransferase</keyword>
<evidence type="ECO:0000313" key="6">
    <source>
        <dbReference type="EMBL" id="SIQ06108.1"/>
    </source>
</evidence>
<dbReference type="STRING" id="34027.SAMN05421829_102135"/>
<dbReference type="GO" id="GO:0008168">
    <property type="term" value="F:methyltransferase activity"/>
    <property type="evidence" value="ECO:0007669"/>
    <property type="project" value="UniProtKB-KW"/>
</dbReference>